<dbReference type="GO" id="GO:0016740">
    <property type="term" value="F:transferase activity"/>
    <property type="evidence" value="ECO:0007669"/>
    <property type="project" value="UniProtKB-KW"/>
</dbReference>
<dbReference type="Gene3D" id="3.40.50.2000">
    <property type="entry name" value="Glycogen Phosphorylase B"/>
    <property type="match status" value="2"/>
</dbReference>
<evidence type="ECO:0000313" key="5">
    <source>
        <dbReference type="Proteomes" id="UP000219897"/>
    </source>
</evidence>
<feature type="domain" description="Glycosyl transferase family 1" evidence="2">
    <location>
        <begin position="194"/>
        <end position="360"/>
    </location>
</feature>
<evidence type="ECO:0000313" key="4">
    <source>
        <dbReference type="EMBL" id="PER50993.1"/>
    </source>
</evidence>
<dbReference type="Proteomes" id="UP000219897">
    <property type="component" value="Unassembled WGS sequence"/>
</dbReference>
<dbReference type="SUPFAM" id="SSF53756">
    <property type="entry name" value="UDP-Glycosyltransferase/glycogen phosphorylase"/>
    <property type="match status" value="1"/>
</dbReference>
<dbReference type="InterPro" id="IPR028098">
    <property type="entry name" value="Glyco_trans_4-like_N"/>
</dbReference>
<dbReference type="InterPro" id="IPR001296">
    <property type="entry name" value="Glyco_trans_1"/>
</dbReference>
<gene>
    <name evidence="4" type="ORF">CN495_20235</name>
</gene>
<comment type="similarity">
    <text evidence="1">Belongs to the glycosyltransferase group 1 family. Glycosyltransferase 4 subfamily.</text>
</comment>
<name>A0ABD6SEI4_BACTU</name>
<dbReference type="EMBL" id="NTYF01000075">
    <property type="protein sequence ID" value="PER50993.1"/>
    <property type="molecule type" value="Genomic_DNA"/>
</dbReference>
<organism evidence="4 5">
    <name type="scientific">Bacillus thuringiensis</name>
    <dbReference type="NCBI Taxonomy" id="1428"/>
    <lineage>
        <taxon>Bacteria</taxon>
        <taxon>Bacillati</taxon>
        <taxon>Bacillota</taxon>
        <taxon>Bacilli</taxon>
        <taxon>Bacillales</taxon>
        <taxon>Bacillaceae</taxon>
        <taxon>Bacillus</taxon>
        <taxon>Bacillus cereus group</taxon>
    </lineage>
</organism>
<dbReference type="RefSeq" id="WP_098222977.1">
    <property type="nucleotide sequence ID" value="NZ_NTVJ01000094.1"/>
</dbReference>
<keyword evidence="4" id="KW-0808">Transferase</keyword>
<comment type="caution">
    <text evidence="4">The sequence shown here is derived from an EMBL/GenBank/DDBJ whole genome shotgun (WGS) entry which is preliminary data.</text>
</comment>
<dbReference type="InterPro" id="IPR050194">
    <property type="entry name" value="Glycosyltransferase_grp1"/>
</dbReference>
<reference evidence="4 5" key="1">
    <citation type="submission" date="2017-09" db="EMBL/GenBank/DDBJ databases">
        <title>Large-scale bioinformatics analysis of Bacillus genomes uncovers conserved roles of natural products in bacterial physiology.</title>
        <authorList>
            <consortium name="Agbiome Team Llc"/>
            <person name="Bleich R.M."/>
            <person name="Kirk G.J."/>
            <person name="Santa Maria K.C."/>
            <person name="Allen S.E."/>
            <person name="Farag S."/>
            <person name="Shank E.A."/>
            <person name="Bowers A."/>
        </authorList>
    </citation>
    <scope>NUCLEOTIDE SEQUENCE [LARGE SCALE GENOMIC DNA]</scope>
    <source>
        <strain evidence="4 5">AFS005140</strain>
    </source>
</reference>
<accession>A0ABD6SEI4</accession>
<feature type="domain" description="Glycosyltransferase subfamily 4-like N-terminal" evidence="3">
    <location>
        <begin position="21"/>
        <end position="183"/>
    </location>
</feature>
<dbReference type="CDD" id="cd03801">
    <property type="entry name" value="GT4_PimA-like"/>
    <property type="match status" value="1"/>
</dbReference>
<dbReference type="PANTHER" id="PTHR45947">
    <property type="entry name" value="SULFOQUINOVOSYL TRANSFERASE SQD2"/>
    <property type="match status" value="1"/>
</dbReference>
<dbReference type="PANTHER" id="PTHR45947:SF3">
    <property type="entry name" value="SULFOQUINOVOSYL TRANSFERASE SQD2"/>
    <property type="match status" value="1"/>
</dbReference>
<proteinExistence type="inferred from homology"/>
<sequence length="385" mass="44360">MKLYFKPKNILMISHDYYPNIGGVAVYVEEMSKALSKMGHKVTILSQYRSEGWRIQKTYNNNIRVFRVPISRLRKLDDLQYIYRMRKLIVKLQKSEKVDVIHWHTLNKDAKVMMNIHVSGLEVYTNHLSWFRMLYNQGEYSKIYSLIKKPDYIICPSRETEKMSIKLFGDKKTRYLPNGVNPDEFYTNVQQGIEMRKTIGIPKQNKVILTTNRMEPIKGMQYFIDAIPNILKYHPNTTIVILGDGSHKRGLMDRVNSQNIDRSKVIFLGKVPNTEIKNWMNAADIYVQPSLMEGCSIAIIEAMSCSKAIIASNVGGNPDIICDGVTGMLVEPMSSAEIQEAVTYLLNNPQKIQEYGMKARITVESELNWVSLANQLTILYEKRLS</sequence>
<evidence type="ECO:0000259" key="3">
    <source>
        <dbReference type="Pfam" id="PF13439"/>
    </source>
</evidence>
<evidence type="ECO:0000259" key="2">
    <source>
        <dbReference type="Pfam" id="PF00534"/>
    </source>
</evidence>
<evidence type="ECO:0000256" key="1">
    <source>
        <dbReference type="ARBA" id="ARBA00009481"/>
    </source>
</evidence>
<dbReference type="Pfam" id="PF13439">
    <property type="entry name" value="Glyco_transf_4"/>
    <property type="match status" value="1"/>
</dbReference>
<dbReference type="Pfam" id="PF00534">
    <property type="entry name" value="Glycos_transf_1"/>
    <property type="match status" value="1"/>
</dbReference>
<dbReference type="AlphaFoldDB" id="A0ABD6SEI4"/>
<protein>
    <submittedName>
        <fullName evidence="4">Glycosyl transferase family 1</fullName>
    </submittedName>
</protein>